<protein>
    <submittedName>
        <fullName evidence="1">Uncharacterized protein</fullName>
    </submittedName>
</protein>
<evidence type="ECO:0000313" key="1">
    <source>
        <dbReference type="EMBL" id="KAJ8040832.1"/>
    </source>
</evidence>
<dbReference type="EMBL" id="JAIZAY010000006">
    <property type="protein sequence ID" value="KAJ8040832.1"/>
    <property type="molecule type" value="Genomic_DNA"/>
</dbReference>
<dbReference type="Gene3D" id="3.80.10.10">
    <property type="entry name" value="Ribonuclease Inhibitor"/>
    <property type="match status" value="1"/>
</dbReference>
<proteinExistence type="predicted"/>
<dbReference type="AlphaFoldDB" id="A0A9Q1C8W2"/>
<dbReference type="OrthoDB" id="6343311at2759"/>
<dbReference type="InterPro" id="IPR032675">
    <property type="entry name" value="LRR_dom_sf"/>
</dbReference>
<dbReference type="Proteomes" id="UP001152320">
    <property type="component" value="Chromosome 6"/>
</dbReference>
<reference evidence="1" key="1">
    <citation type="submission" date="2021-10" db="EMBL/GenBank/DDBJ databases">
        <title>Tropical sea cucumber genome reveals ecological adaptation and Cuvierian tubules defense mechanism.</title>
        <authorList>
            <person name="Chen T."/>
        </authorList>
    </citation>
    <scope>NUCLEOTIDE SEQUENCE</scope>
    <source>
        <strain evidence="1">Nanhai2018</strain>
        <tissue evidence="1">Muscle</tissue>
    </source>
</reference>
<gene>
    <name evidence="1" type="ORF">HOLleu_15245</name>
</gene>
<dbReference type="SUPFAM" id="SSF52058">
    <property type="entry name" value="L domain-like"/>
    <property type="match status" value="1"/>
</dbReference>
<name>A0A9Q1C8W2_HOLLE</name>
<keyword evidence="2" id="KW-1185">Reference proteome</keyword>
<evidence type="ECO:0000313" key="2">
    <source>
        <dbReference type="Proteomes" id="UP001152320"/>
    </source>
</evidence>
<sequence length="123" mass="13724">MLRTCVPNSFVTSLKVVPNIAQLLSYKGFDCTSMGPYQDECSSCRVGYYGNSLLRRCVSCPKDSDVCDVCICSGEGFIDCSESNLKAMPSNIPRDVLFLNMDFNNITCVPVYFMEQFSQLHSL</sequence>
<accession>A0A9Q1C8W2</accession>
<organism evidence="1 2">
    <name type="scientific">Holothuria leucospilota</name>
    <name type="common">Black long sea cucumber</name>
    <name type="synonym">Mertensiothuria leucospilota</name>
    <dbReference type="NCBI Taxonomy" id="206669"/>
    <lineage>
        <taxon>Eukaryota</taxon>
        <taxon>Metazoa</taxon>
        <taxon>Echinodermata</taxon>
        <taxon>Eleutherozoa</taxon>
        <taxon>Echinozoa</taxon>
        <taxon>Holothuroidea</taxon>
        <taxon>Aspidochirotacea</taxon>
        <taxon>Aspidochirotida</taxon>
        <taxon>Holothuriidae</taxon>
        <taxon>Holothuria</taxon>
    </lineage>
</organism>
<comment type="caution">
    <text evidence="1">The sequence shown here is derived from an EMBL/GenBank/DDBJ whole genome shotgun (WGS) entry which is preliminary data.</text>
</comment>